<dbReference type="InterPro" id="IPR033119">
    <property type="entry name" value="GH11_AS_2"/>
</dbReference>
<evidence type="ECO:0000256" key="2">
    <source>
        <dbReference type="ARBA" id="ARBA00004851"/>
    </source>
</evidence>
<protein>
    <recommendedName>
        <fullName evidence="4 11">Endo-1,4-beta-xylanase</fullName>
        <ecNumber evidence="4 11">3.2.1.8</ecNumber>
    </recommendedName>
</protein>
<name>A0A2B7XWV6_9EURO</name>
<evidence type="ECO:0000256" key="9">
    <source>
        <dbReference type="ARBA" id="ARBA00023326"/>
    </source>
</evidence>
<comment type="caution">
    <text evidence="10">Lacks conserved residue(s) required for the propagation of feature annotation.</text>
</comment>
<dbReference type="PRINTS" id="PR00911">
    <property type="entry name" value="GLHYDRLASE11"/>
</dbReference>
<keyword evidence="9 11" id="KW-0624">Polysaccharide degradation</keyword>
<dbReference type="EC" id="3.2.1.8" evidence="4 11"/>
<dbReference type="Gene3D" id="2.60.120.180">
    <property type="match status" value="1"/>
</dbReference>
<dbReference type="InterPro" id="IPR001137">
    <property type="entry name" value="Glyco_hydro_11"/>
</dbReference>
<evidence type="ECO:0000256" key="10">
    <source>
        <dbReference type="PROSITE-ProRule" id="PRU01097"/>
    </source>
</evidence>
<dbReference type="GO" id="GO:0045493">
    <property type="term" value="P:xylan catabolic process"/>
    <property type="evidence" value="ECO:0007669"/>
    <property type="project" value="UniProtKB-UniPathway"/>
</dbReference>
<evidence type="ECO:0000256" key="7">
    <source>
        <dbReference type="ARBA" id="ARBA00023277"/>
    </source>
</evidence>
<feature type="chain" id="PRO_5012292959" description="Endo-1,4-beta-xylanase" evidence="12">
    <location>
        <begin position="20"/>
        <end position="227"/>
    </location>
</feature>
<dbReference type="OrthoDB" id="2115822at2759"/>
<dbReference type="InterPro" id="IPR013319">
    <property type="entry name" value="GH11/12"/>
</dbReference>
<evidence type="ECO:0000256" key="3">
    <source>
        <dbReference type="ARBA" id="ARBA00007792"/>
    </source>
</evidence>
<keyword evidence="8 11" id="KW-0326">Glycosidase</keyword>
<feature type="domain" description="GH11" evidence="13">
    <location>
        <begin position="37"/>
        <end position="226"/>
    </location>
</feature>
<dbReference type="PROSITE" id="PS51761">
    <property type="entry name" value="GH11_3"/>
    <property type="match status" value="1"/>
</dbReference>
<evidence type="ECO:0000259" key="13">
    <source>
        <dbReference type="PROSITE" id="PS51761"/>
    </source>
</evidence>
<dbReference type="SUPFAM" id="SSF49899">
    <property type="entry name" value="Concanavalin A-like lectins/glucanases"/>
    <property type="match status" value="1"/>
</dbReference>
<keyword evidence="15" id="KW-1185">Reference proteome</keyword>
<evidence type="ECO:0000256" key="5">
    <source>
        <dbReference type="ARBA" id="ARBA00022651"/>
    </source>
</evidence>
<dbReference type="Pfam" id="PF00457">
    <property type="entry name" value="Glyco_hydro_11"/>
    <property type="match status" value="1"/>
</dbReference>
<dbReference type="PANTHER" id="PTHR46828:SF2">
    <property type="entry name" value="ENDO-1,4-BETA-XYLANASE A-RELATED"/>
    <property type="match status" value="1"/>
</dbReference>
<dbReference type="AlphaFoldDB" id="A0A2B7XWV6"/>
<dbReference type="InterPro" id="IPR013320">
    <property type="entry name" value="ConA-like_dom_sf"/>
</dbReference>
<comment type="caution">
    <text evidence="14">The sequence shown here is derived from an EMBL/GenBank/DDBJ whole genome shotgun (WGS) entry which is preliminary data.</text>
</comment>
<comment type="pathway">
    <text evidence="2 11">Glycan degradation; xylan degradation.</text>
</comment>
<keyword evidence="6 11" id="KW-0378">Hydrolase</keyword>
<dbReference type="EMBL" id="PDNB01000045">
    <property type="protein sequence ID" value="PGH13490.1"/>
    <property type="molecule type" value="Genomic_DNA"/>
</dbReference>
<dbReference type="InterPro" id="IPR033123">
    <property type="entry name" value="GH11_dom"/>
</dbReference>
<dbReference type="GO" id="GO:0031176">
    <property type="term" value="F:endo-1,4-beta-xylanase activity"/>
    <property type="evidence" value="ECO:0007669"/>
    <property type="project" value="UniProtKB-EC"/>
</dbReference>
<evidence type="ECO:0000256" key="4">
    <source>
        <dbReference type="ARBA" id="ARBA00012590"/>
    </source>
</evidence>
<dbReference type="UniPathway" id="UPA00114"/>
<evidence type="ECO:0000313" key="14">
    <source>
        <dbReference type="EMBL" id="PGH13490.1"/>
    </source>
</evidence>
<evidence type="ECO:0000256" key="8">
    <source>
        <dbReference type="ARBA" id="ARBA00023295"/>
    </source>
</evidence>
<proteinExistence type="inferred from homology"/>
<accession>A0A2B7XWV6</accession>
<sequence>MALLSFSILFLLAATKVCSFSQETPKRTFPHSIFARDGTESSSGEHGGYYYNFFSDGTGWVEYINGPSDGEYSVQWQDSGSWIGGKGWSQGTSRVINYNATFETSGNAFLTVYGTTTDPDLDYYILENYGSYNPSIGAVHKGSVETDDGTYDVYVTTRVGVPSVGGGRTITRFWSVRTAKRSSGSVTVANHFNAWASLGMNVGVLGYQIVATEGYRSSGSSRVTTWE</sequence>
<gene>
    <name evidence="14" type="ORF">AJ79_03620</name>
</gene>
<comment type="similarity">
    <text evidence="3 10 11">Belongs to the glycosyl hydrolase 11 (cellulase G) family.</text>
</comment>
<evidence type="ECO:0000256" key="11">
    <source>
        <dbReference type="RuleBase" id="RU362015"/>
    </source>
</evidence>
<dbReference type="PANTHER" id="PTHR46828">
    <property type="entry name" value="ENDO-1,4-BETA-XYLANASE A-RELATED"/>
    <property type="match status" value="1"/>
</dbReference>
<reference evidence="14 15" key="1">
    <citation type="submission" date="2017-10" db="EMBL/GenBank/DDBJ databases">
        <title>Comparative genomics in systemic dimorphic fungi from Ajellomycetaceae.</title>
        <authorList>
            <person name="Munoz J.F."/>
            <person name="Mcewen J.G."/>
            <person name="Clay O.K."/>
            <person name="Cuomo C.A."/>
        </authorList>
    </citation>
    <scope>NUCLEOTIDE SEQUENCE [LARGE SCALE GENOMIC DNA]</scope>
    <source>
        <strain evidence="14 15">UAMH5409</strain>
    </source>
</reference>
<evidence type="ECO:0000313" key="15">
    <source>
        <dbReference type="Proteomes" id="UP000223968"/>
    </source>
</evidence>
<feature type="signal peptide" evidence="12">
    <location>
        <begin position="1"/>
        <end position="19"/>
    </location>
</feature>
<keyword evidence="5 11" id="KW-0858">Xylan degradation</keyword>
<keyword evidence="12" id="KW-0732">Signal</keyword>
<evidence type="ECO:0000256" key="1">
    <source>
        <dbReference type="ARBA" id="ARBA00000681"/>
    </source>
</evidence>
<keyword evidence="7 11" id="KW-0119">Carbohydrate metabolism</keyword>
<evidence type="ECO:0000256" key="12">
    <source>
        <dbReference type="SAM" id="SignalP"/>
    </source>
</evidence>
<evidence type="ECO:0000256" key="6">
    <source>
        <dbReference type="ARBA" id="ARBA00022801"/>
    </source>
</evidence>
<dbReference type="STRING" id="1447875.A0A2B7XWV6"/>
<comment type="catalytic activity">
    <reaction evidence="1 11">
        <text>Endohydrolysis of (1-&gt;4)-beta-D-xylosidic linkages in xylans.</text>
        <dbReference type="EC" id="3.2.1.8"/>
    </reaction>
</comment>
<dbReference type="Proteomes" id="UP000223968">
    <property type="component" value="Unassembled WGS sequence"/>
</dbReference>
<organism evidence="14 15">
    <name type="scientific">Helicocarpus griseus UAMH5409</name>
    <dbReference type="NCBI Taxonomy" id="1447875"/>
    <lineage>
        <taxon>Eukaryota</taxon>
        <taxon>Fungi</taxon>
        <taxon>Dikarya</taxon>
        <taxon>Ascomycota</taxon>
        <taxon>Pezizomycotina</taxon>
        <taxon>Eurotiomycetes</taxon>
        <taxon>Eurotiomycetidae</taxon>
        <taxon>Onygenales</taxon>
        <taxon>Ajellomycetaceae</taxon>
        <taxon>Helicocarpus</taxon>
    </lineage>
</organism>
<dbReference type="PROSITE" id="PS00777">
    <property type="entry name" value="GH11_2"/>
    <property type="match status" value="1"/>
</dbReference>